<proteinExistence type="predicted"/>
<organismHost>
    <name type="scientific">Lepidoptera</name>
    <name type="common">moths &amp; butterflies</name>
    <dbReference type="NCBI Taxonomy" id="7088"/>
</organismHost>
<evidence type="ECO:0008006" key="2">
    <source>
        <dbReference type="Google" id="ProtNLM"/>
    </source>
</evidence>
<reference evidence="1" key="1">
    <citation type="journal article" date="2016" name="J. Invertebr. Pathol.">
        <title>An alphabaculovirus isolated from dead Lymantria dispar larvae shows high genetic similarity to baculovirus previously isolated from Lymantria monacha - An example of adaptation to a new host.</title>
        <authorList>
            <person name="Rabalski L."/>
            <person name="Krejmer-Rabalska M."/>
            <person name="Skrzecz I."/>
            <person name="Wasag B."/>
            <person name="Szewczyk B."/>
        </authorList>
    </citation>
    <scope>NUCLEOTIDE SEQUENCE</scope>
    <source>
        <strain evidence="1">BNP</strain>
    </source>
</reference>
<accession>A0A1B1MQV4</accession>
<organism evidence="1">
    <name type="scientific">Lymantria dispar multicapsid nuclear polyhedrosis virus</name>
    <name type="common">LdMNPV</name>
    <dbReference type="NCBI Taxonomy" id="10449"/>
    <lineage>
        <taxon>Viruses</taxon>
        <taxon>Viruses incertae sedis</taxon>
        <taxon>Naldaviricetes</taxon>
        <taxon>Lefavirales</taxon>
        <taxon>Baculoviridae</taxon>
        <taxon>Alphabaculovirus</taxon>
        <taxon>Alphabaculovirus lydisparis</taxon>
    </lineage>
</organism>
<protein>
    <recommendedName>
        <fullName evidence="2">Ac75</fullName>
    </recommendedName>
</protein>
<name>A0A1B1MQV4_NPVLD</name>
<sequence length="128" mass="15255">MDFFATFFNHVKTSMPIVTKVAFVSMHIKKYLKELERDEKFRDKLVRILKLFVAKKITLDNVCTILDATDGIQLTRSQIKYFCDHVYYNRHILDMMQRYITEQHLNDEDVEYVSEFLVHEINNAIICG</sequence>
<dbReference type="Pfam" id="PF06648">
    <property type="entry name" value="AcMNPV_Ac75"/>
    <property type="match status" value="1"/>
</dbReference>
<evidence type="ECO:0000313" key="1">
    <source>
        <dbReference type="EMBL" id="ANS70970.1"/>
    </source>
</evidence>
<dbReference type="InterPro" id="IPR010594">
    <property type="entry name" value="AcMNPV_Ac75"/>
</dbReference>
<dbReference type="EMBL" id="KU377538">
    <property type="protein sequence ID" value="ANS70970.1"/>
    <property type="molecule type" value="Genomic_DNA"/>
</dbReference>